<keyword evidence="3" id="KW-0479">Metal-binding</keyword>
<evidence type="ECO:0000256" key="1">
    <source>
        <dbReference type="ARBA" id="ARBA00022603"/>
    </source>
</evidence>
<dbReference type="PANTHER" id="PTHR11103:SF18">
    <property type="entry name" value="SLR1189 PROTEIN"/>
    <property type="match status" value="1"/>
</dbReference>
<proteinExistence type="predicted"/>
<dbReference type="GO" id="GO:0008168">
    <property type="term" value="F:methyltransferase activity"/>
    <property type="evidence" value="ECO:0007669"/>
    <property type="project" value="UniProtKB-UniRule"/>
</dbReference>
<accession>A0A1I2QWI3</accession>
<organism evidence="5 6">
    <name type="scientific">Neptunomonas qingdaonensis</name>
    <dbReference type="NCBI Taxonomy" id="1045558"/>
    <lineage>
        <taxon>Bacteria</taxon>
        <taxon>Pseudomonadati</taxon>
        <taxon>Pseudomonadota</taxon>
        <taxon>Gammaproteobacteria</taxon>
        <taxon>Oceanospirillales</taxon>
        <taxon>Oceanospirillaceae</taxon>
        <taxon>Neptunomonas</taxon>
    </lineage>
</organism>
<dbReference type="PANTHER" id="PTHR11103">
    <property type="entry name" value="SLR1189 PROTEIN"/>
    <property type="match status" value="1"/>
</dbReference>
<keyword evidence="3" id="KW-0862">Zinc</keyword>
<dbReference type="RefSeq" id="WP_090727310.1">
    <property type="nucleotide sequence ID" value="NZ_FOOU01000005.1"/>
</dbReference>
<dbReference type="GO" id="GO:0032259">
    <property type="term" value="P:methylation"/>
    <property type="evidence" value="ECO:0007669"/>
    <property type="project" value="UniProtKB-KW"/>
</dbReference>
<dbReference type="Proteomes" id="UP000198623">
    <property type="component" value="Unassembled WGS sequence"/>
</dbReference>
<dbReference type="InterPro" id="IPR036589">
    <property type="entry name" value="HCY_dom_sf"/>
</dbReference>
<feature type="binding site" evidence="3">
    <location>
        <position position="292"/>
    </location>
    <ligand>
        <name>Zn(2+)</name>
        <dbReference type="ChEBI" id="CHEBI:29105"/>
    </ligand>
</feature>
<keyword evidence="2 3" id="KW-0808">Transferase</keyword>
<dbReference type="PROSITE" id="PS50970">
    <property type="entry name" value="HCY"/>
    <property type="match status" value="1"/>
</dbReference>
<evidence type="ECO:0000259" key="4">
    <source>
        <dbReference type="PROSITE" id="PS50970"/>
    </source>
</evidence>
<feature type="binding site" evidence="3">
    <location>
        <position position="293"/>
    </location>
    <ligand>
        <name>Zn(2+)</name>
        <dbReference type="ChEBI" id="CHEBI:29105"/>
    </ligand>
</feature>
<evidence type="ECO:0000313" key="5">
    <source>
        <dbReference type="EMBL" id="SFG32734.1"/>
    </source>
</evidence>
<gene>
    <name evidence="5" type="ORF">SAMN05216175_105200</name>
</gene>
<feature type="binding site" evidence="3">
    <location>
        <position position="224"/>
    </location>
    <ligand>
        <name>Zn(2+)</name>
        <dbReference type="ChEBI" id="CHEBI:29105"/>
    </ligand>
</feature>
<feature type="domain" description="Hcy-binding" evidence="4">
    <location>
        <begin position="4"/>
        <end position="307"/>
    </location>
</feature>
<reference evidence="6" key="1">
    <citation type="submission" date="2016-10" db="EMBL/GenBank/DDBJ databases">
        <authorList>
            <person name="Varghese N."/>
            <person name="Submissions S."/>
        </authorList>
    </citation>
    <scope>NUCLEOTIDE SEQUENCE [LARGE SCALE GENOMIC DNA]</scope>
    <source>
        <strain evidence="6">CGMCC 1.10971</strain>
    </source>
</reference>
<evidence type="ECO:0000256" key="2">
    <source>
        <dbReference type="ARBA" id="ARBA00022679"/>
    </source>
</evidence>
<protein>
    <submittedName>
        <fullName evidence="5">Homocysteine/selenocysteine methylase (S-methylmethionine-dependent)</fullName>
    </submittedName>
</protein>
<dbReference type="GO" id="GO:0046872">
    <property type="term" value="F:metal ion binding"/>
    <property type="evidence" value="ECO:0007669"/>
    <property type="project" value="UniProtKB-KW"/>
</dbReference>
<dbReference type="Gene3D" id="3.20.20.330">
    <property type="entry name" value="Homocysteine-binding-like domain"/>
    <property type="match status" value="1"/>
</dbReference>
<keyword evidence="1 3" id="KW-0489">Methyltransferase</keyword>
<dbReference type="AlphaFoldDB" id="A0A1I2QWI3"/>
<evidence type="ECO:0000313" key="6">
    <source>
        <dbReference type="Proteomes" id="UP000198623"/>
    </source>
</evidence>
<dbReference type="STRING" id="1045558.SAMN05216175_105200"/>
<keyword evidence="6" id="KW-1185">Reference proteome</keyword>
<dbReference type="InterPro" id="IPR003726">
    <property type="entry name" value="HCY_dom"/>
</dbReference>
<dbReference type="EMBL" id="FOOU01000005">
    <property type="protein sequence ID" value="SFG32734.1"/>
    <property type="molecule type" value="Genomic_DNA"/>
</dbReference>
<comment type="cofactor">
    <cofactor evidence="3">
        <name>Zn(2+)</name>
        <dbReference type="ChEBI" id="CHEBI:29105"/>
    </cofactor>
</comment>
<dbReference type="Pfam" id="PF02574">
    <property type="entry name" value="S-methyl_trans"/>
    <property type="match status" value="1"/>
</dbReference>
<dbReference type="OrthoDB" id="9803687at2"/>
<name>A0A1I2QWI3_9GAMM</name>
<dbReference type="SUPFAM" id="SSF82282">
    <property type="entry name" value="Homocysteine S-methyltransferase"/>
    <property type="match status" value="1"/>
</dbReference>
<evidence type="ECO:0000256" key="3">
    <source>
        <dbReference type="PROSITE-ProRule" id="PRU00333"/>
    </source>
</evidence>
<sequence>MEHNQVMPHMGHDLYLSYVGAETDIIFNKGIDLPGFASYLLLETDKGKEILRGYYSSLIELARKHGVGAILDSATWVANRDRGALISQSSQSLERLNIEAIDIIAQMRKQYADVSIILCAQVGPRGDGYAPKDLMTAQEAESYHNEQIETLSRTDADFICGSTICYPEEAIGIVRSAGRYGKAIAISFTVETDGCLPTGISLKDAILAVDEATDAAAIYFMVNCAHPDHFSRVLVDEPWLQRVKGLVANASRCSHAELDAAETLDDGDPVELGVQLADLRRKFPHISILGGCCGTDMRHMKNIAEQAQRAVS</sequence>